<name>A0A9P0CGI5_9CUCU</name>
<dbReference type="OrthoDB" id="5985374at2759"/>
<accession>A0A9P0CGI5</accession>
<dbReference type="EMBL" id="OV651813">
    <property type="protein sequence ID" value="CAH1099490.1"/>
    <property type="molecule type" value="Genomic_DNA"/>
</dbReference>
<evidence type="ECO:0000313" key="2">
    <source>
        <dbReference type="Proteomes" id="UP001153636"/>
    </source>
</evidence>
<evidence type="ECO:0000313" key="1">
    <source>
        <dbReference type="EMBL" id="CAH1099490.1"/>
    </source>
</evidence>
<dbReference type="Proteomes" id="UP001153636">
    <property type="component" value="Chromosome 1"/>
</dbReference>
<sequence length="136" mass="16166">MFIFRVREKIVSHSSNEHYSQDINCPALGQKCLKCNKIGHYRRCLSNLKRKPIYQSSYSNFNKKFKRTKQYQEETDYVFHIDDDDDDEEMVPCTIGRVDIEMRIDSGSRSNLITGKTWYFLKERKITVSNKIKNPD</sequence>
<keyword evidence="2" id="KW-1185">Reference proteome</keyword>
<proteinExistence type="predicted"/>
<reference evidence="1" key="1">
    <citation type="submission" date="2022-01" db="EMBL/GenBank/DDBJ databases">
        <authorList>
            <person name="King R."/>
        </authorList>
    </citation>
    <scope>NUCLEOTIDE SEQUENCE</scope>
</reference>
<organism evidence="1 2">
    <name type="scientific">Psylliodes chrysocephalus</name>
    <dbReference type="NCBI Taxonomy" id="3402493"/>
    <lineage>
        <taxon>Eukaryota</taxon>
        <taxon>Metazoa</taxon>
        <taxon>Ecdysozoa</taxon>
        <taxon>Arthropoda</taxon>
        <taxon>Hexapoda</taxon>
        <taxon>Insecta</taxon>
        <taxon>Pterygota</taxon>
        <taxon>Neoptera</taxon>
        <taxon>Endopterygota</taxon>
        <taxon>Coleoptera</taxon>
        <taxon>Polyphaga</taxon>
        <taxon>Cucujiformia</taxon>
        <taxon>Chrysomeloidea</taxon>
        <taxon>Chrysomelidae</taxon>
        <taxon>Galerucinae</taxon>
        <taxon>Alticini</taxon>
        <taxon>Psylliodes</taxon>
    </lineage>
</organism>
<protein>
    <submittedName>
        <fullName evidence="1">Uncharacterized protein</fullName>
    </submittedName>
</protein>
<dbReference type="AlphaFoldDB" id="A0A9P0CGI5"/>
<gene>
    <name evidence="1" type="ORF">PSYICH_LOCUS324</name>
</gene>